<dbReference type="Pfam" id="PF02771">
    <property type="entry name" value="Acyl-CoA_dh_N"/>
    <property type="match status" value="1"/>
</dbReference>
<dbReference type="Pfam" id="PF00441">
    <property type="entry name" value="Acyl-CoA_dh_1"/>
    <property type="match status" value="1"/>
</dbReference>
<protein>
    <submittedName>
        <fullName evidence="7">Acyl-CoA dehydrogenase</fullName>
    </submittedName>
</protein>
<dbReference type="InterPro" id="IPR046373">
    <property type="entry name" value="Acyl-CoA_Oxase/DH_mid-dom_sf"/>
</dbReference>
<feature type="domain" description="Acyl-CoA dehydrogenase/oxidase C-terminal" evidence="5">
    <location>
        <begin position="241"/>
        <end position="370"/>
    </location>
</feature>
<dbReference type="SUPFAM" id="SSF47203">
    <property type="entry name" value="Acyl-CoA dehydrogenase C-terminal domain-like"/>
    <property type="match status" value="1"/>
</dbReference>
<dbReference type="InterPro" id="IPR009100">
    <property type="entry name" value="AcylCoA_DH/oxidase_NM_dom_sf"/>
</dbReference>
<name>A0A810N1X4_9ACTN</name>
<reference evidence="7" key="1">
    <citation type="submission" date="2020-08" db="EMBL/GenBank/DDBJ databases">
        <title>Whole genome shotgun sequence of Polymorphospora rubra NBRC 101157.</title>
        <authorList>
            <person name="Komaki H."/>
            <person name="Tamura T."/>
        </authorList>
    </citation>
    <scope>NUCLEOTIDE SEQUENCE</scope>
    <source>
        <strain evidence="7">NBRC 101157</strain>
    </source>
</reference>
<dbReference type="EMBL" id="AP023359">
    <property type="protein sequence ID" value="BCJ67442.1"/>
    <property type="molecule type" value="Genomic_DNA"/>
</dbReference>
<keyword evidence="3" id="KW-0285">Flavoprotein</keyword>
<dbReference type="InterPro" id="IPR036250">
    <property type="entry name" value="AcylCo_DH-like_C"/>
</dbReference>
<dbReference type="GO" id="GO:0050660">
    <property type="term" value="F:flavin adenine dinucleotide binding"/>
    <property type="evidence" value="ECO:0007669"/>
    <property type="project" value="InterPro"/>
</dbReference>
<dbReference type="RefSeq" id="WP_212816776.1">
    <property type="nucleotide sequence ID" value="NZ_AP023359.1"/>
</dbReference>
<dbReference type="Gene3D" id="1.10.540.10">
    <property type="entry name" value="Acyl-CoA dehydrogenase/oxidase, N-terminal domain"/>
    <property type="match status" value="1"/>
</dbReference>
<evidence type="ECO:0000256" key="1">
    <source>
        <dbReference type="ARBA" id="ARBA00001974"/>
    </source>
</evidence>
<accession>A0A810N1X4</accession>
<dbReference type="SUPFAM" id="SSF56645">
    <property type="entry name" value="Acyl-CoA dehydrogenase NM domain-like"/>
    <property type="match status" value="1"/>
</dbReference>
<dbReference type="InterPro" id="IPR009075">
    <property type="entry name" value="AcylCo_DH/oxidase_C"/>
</dbReference>
<dbReference type="InterPro" id="IPR013786">
    <property type="entry name" value="AcylCoA_DH/ox_N"/>
</dbReference>
<evidence type="ECO:0000313" key="8">
    <source>
        <dbReference type="Proteomes" id="UP000680866"/>
    </source>
</evidence>
<dbReference type="Proteomes" id="UP000680866">
    <property type="component" value="Chromosome"/>
</dbReference>
<dbReference type="Gene3D" id="1.20.140.10">
    <property type="entry name" value="Butyryl-CoA Dehydrogenase, subunit A, domain 3"/>
    <property type="match status" value="1"/>
</dbReference>
<evidence type="ECO:0000256" key="2">
    <source>
        <dbReference type="ARBA" id="ARBA00009347"/>
    </source>
</evidence>
<dbReference type="PIRSF" id="PIRSF016578">
    <property type="entry name" value="HsaA"/>
    <property type="match status" value="1"/>
</dbReference>
<comment type="cofactor">
    <cofactor evidence="1">
        <name>FAD</name>
        <dbReference type="ChEBI" id="CHEBI:57692"/>
    </cofactor>
</comment>
<proteinExistence type="inferred from homology"/>
<dbReference type="PANTHER" id="PTHR43884:SF12">
    <property type="entry name" value="ISOVALERYL-COA DEHYDROGENASE, MITOCHONDRIAL-RELATED"/>
    <property type="match status" value="1"/>
</dbReference>
<dbReference type="KEGG" id="pry:Prubr_44630"/>
<evidence type="ECO:0000259" key="6">
    <source>
        <dbReference type="Pfam" id="PF02771"/>
    </source>
</evidence>
<evidence type="ECO:0000259" key="5">
    <source>
        <dbReference type="Pfam" id="PF00441"/>
    </source>
</evidence>
<feature type="domain" description="Acyl-CoA dehydrogenase/oxidase N-terminal" evidence="6">
    <location>
        <begin position="22"/>
        <end position="114"/>
    </location>
</feature>
<sequence length="389" mass="41056">MTAGVPDDAGYGAALADVLDVTARHAAHADETASFPVEALDAMRRTGLLGLAVPAAYGGGGGGLAEIVDATLRLARVDMSVGLIFAMHCQQVVAVVRHADDDLAGRLLPVLGKGDRYLASVTTERGKGGHLLSSESAVERAAGTLRIDRDAPIVTGGGHADAFLITTLAPDADSPSQVSLVFAWRDQLTVETRGGWQPLGMRATESVPMRLVGRVPADQVIGSPGQFREIVSTTFGPFAHIGWAAAWLGAATGALSRVLGHIRGDGRAGFDPSSELLLTRVARIRARLDLVNALLWHTVGAVSGAAPVTEPSIQLLVNSLKVHASEQCFAAVDELMELVGLRHGYLRGSPLWVERVFRDLRSASLNYGNDRLLLVNGALALRDRQVRLA</sequence>
<dbReference type="AlphaFoldDB" id="A0A810N1X4"/>
<gene>
    <name evidence="7" type="primary">acd_1</name>
    <name evidence="7" type="ORF">Prubr_44630</name>
</gene>
<evidence type="ECO:0000256" key="4">
    <source>
        <dbReference type="ARBA" id="ARBA00022827"/>
    </source>
</evidence>
<dbReference type="InterPro" id="IPR037069">
    <property type="entry name" value="AcylCoA_DH/ox_N_sf"/>
</dbReference>
<evidence type="ECO:0000313" key="7">
    <source>
        <dbReference type="EMBL" id="BCJ67442.1"/>
    </source>
</evidence>
<keyword evidence="4" id="KW-0274">FAD</keyword>
<dbReference type="GO" id="GO:0003995">
    <property type="term" value="F:acyl-CoA dehydrogenase activity"/>
    <property type="evidence" value="ECO:0007669"/>
    <property type="project" value="TreeGrafter"/>
</dbReference>
<dbReference type="PANTHER" id="PTHR43884">
    <property type="entry name" value="ACYL-COA DEHYDROGENASE"/>
    <property type="match status" value="1"/>
</dbReference>
<comment type="similarity">
    <text evidence="2">Belongs to the acyl-CoA dehydrogenase family.</text>
</comment>
<evidence type="ECO:0000256" key="3">
    <source>
        <dbReference type="ARBA" id="ARBA00022630"/>
    </source>
</evidence>
<dbReference type="Gene3D" id="2.40.110.10">
    <property type="entry name" value="Butyryl-CoA Dehydrogenase, subunit A, domain 2"/>
    <property type="match status" value="1"/>
</dbReference>
<organism evidence="7 8">
    <name type="scientific">Polymorphospora rubra</name>
    <dbReference type="NCBI Taxonomy" id="338584"/>
    <lineage>
        <taxon>Bacteria</taxon>
        <taxon>Bacillati</taxon>
        <taxon>Actinomycetota</taxon>
        <taxon>Actinomycetes</taxon>
        <taxon>Micromonosporales</taxon>
        <taxon>Micromonosporaceae</taxon>
        <taxon>Polymorphospora</taxon>
    </lineage>
</organism>
<keyword evidence="8" id="KW-1185">Reference proteome</keyword>